<evidence type="ECO:0000313" key="1">
    <source>
        <dbReference type="EMBL" id="CAF4321972.1"/>
    </source>
</evidence>
<dbReference type="AlphaFoldDB" id="A0A820J5M3"/>
<dbReference type="Proteomes" id="UP000663823">
    <property type="component" value="Unassembled WGS sequence"/>
</dbReference>
<organism evidence="1 2">
    <name type="scientific">Rotaria sordida</name>
    <dbReference type="NCBI Taxonomy" id="392033"/>
    <lineage>
        <taxon>Eukaryota</taxon>
        <taxon>Metazoa</taxon>
        <taxon>Spiralia</taxon>
        <taxon>Gnathifera</taxon>
        <taxon>Rotifera</taxon>
        <taxon>Eurotatoria</taxon>
        <taxon>Bdelloidea</taxon>
        <taxon>Philodinida</taxon>
        <taxon>Philodinidae</taxon>
        <taxon>Rotaria</taxon>
    </lineage>
</organism>
<sequence length="99" mass="11668">IEFGTSLEKLTNEDLKQLYATTLTNNRLPLKGKEKNAICRREEFYSDYFNLILDNTNKNNNLLLLDVNMPLRIVRKTTDDQFLIKSQFIRQIIRSIMSV</sequence>
<evidence type="ECO:0000313" key="2">
    <source>
        <dbReference type="Proteomes" id="UP000663823"/>
    </source>
</evidence>
<reference evidence="1" key="1">
    <citation type="submission" date="2021-02" db="EMBL/GenBank/DDBJ databases">
        <authorList>
            <person name="Nowell W R."/>
        </authorList>
    </citation>
    <scope>NUCLEOTIDE SEQUENCE</scope>
</reference>
<protein>
    <submittedName>
        <fullName evidence="1">Uncharacterized protein</fullName>
    </submittedName>
</protein>
<proteinExistence type="predicted"/>
<gene>
    <name evidence="1" type="ORF">OTI717_LOCUS42685</name>
</gene>
<name>A0A820J5M3_9BILA</name>
<comment type="caution">
    <text evidence="1">The sequence shown here is derived from an EMBL/GenBank/DDBJ whole genome shotgun (WGS) entry which is preliminary data.</text>
</comment>
<dbReference type="EMBL" id="CAJOAX010053833">
    <property type="protein sequence ID" value="CAF4321972.1"/>
    <property type="molecule type" value="Genomic_DNA"/>
</dbReference>
<accession>A0A820J5M3</accession>
<feature type="non-terminal residue" evidence="1">
    <location>
        <position position="1"/>
    </location>
</feature>